<organism evidence="2 3">
    <name type="scientific">Romboutsia timonensis</name>
    <dbReference type="NCBI Taxonomy" id="1776391"/>
    <lineage>
        <taxon>Bacteria</taxon>
        <taxon>Bacillati</taxon>
        <taxon>Bacillota</taxon>
        <taxon>Clostridia</taxon>
        <taxon>Peptostreptococcales</taxon>
        <taxon>Peptostreptococcaceae</taxon>
        <taxon>Romboutsia</taxon>
    </lineage>
</organism>
<keyword evidence="1" id="KW-0175">Coiled coil</keyword>
<reference evidence="2" key="1">
    <citation type="journal article" date="2021" name="PeerJ">
        <title>Extensive microbial diversity within the chicken gut microbiome revealed by metagenomics and culture.</title>
        <authorList>
            <person name="Gilroy R."/>
            <person name="Ravi A."/>
            <person name="Getino M."/>
            <person name="Pursley I."/>
            <person name="Horton D.L."/>
            <person name="Alikhan N.F."/>
            <person name="Baker D."/>
            <person name="Gharbi K."/>
            <person name="Hall N."/>
            <person name="Watson M."/>
            <person name="Adriaenssens E.M."/>
            <person name="Foster-Nyarko E."/>
            <person name="Jarju S."/>
            <person name="Secka A."/>
            <person name="Antonio M."/>
            <person name="Oren A."/>
            <person name="Chaudhuri R.R."/>
            <person name="La Ragione R."/>
            <person name="Hildebrand F."/>
            <person name="Pallen M.J."/>
        </authorList>
    </citation>
    <scope>NUCLEOTIDE SEQUENCE</scope>
    <source>
        <strain evidence="2">1277</strain>
    </source>
</reference>
<evidence type="ECO:0000256" key="1">
    <source>
        <dbReference type="SAM" id="Coils"/>
    </source>
</evidence>
<comment type="caution">
    <text evidence="2">The sequence shown here is derived from an EMBL/GenBank/DDBJ whole genome shotgun (WGS) entry which is preliminary data.</text>
</comment>
<proteinExistence type="predicted"/>
<accession>A0A921SYL3</accession>
<dbReference type="Proteomes" id="UP000776700">
    <property type="component" value="Unassembled WGS sequence"/>
</dbReference>
<protein>
    <submittedName>
        <fullName evidence="2">Uncharacterized protein</fullName>
    </submittedName>
</protein>
<reference evidence="2" key="2">
    <citation type="submission" date="2021-09" db="EMBL/GenBank/DDBJ databases">
        <authorList>
            <person name="Gilroy R."/>
        </authorList>
    </citation>
    <scope>NUCLEOTIDE SEQUENCE</scope>
    <source>
        <strain evidence="2">1277</strain>
    </source>
</reference>
<evidence type="ECO:0000313" key="2">
    <source>
        <dbReference type="EMBL" id="HJG95696.1"/>
    </source>
</evidence>
<dbReference type="AlphaFoldDB" id="A0A921SYL3"/>
<evidence type="ECO:0000313" key="3">
    <source>
        <dbReference type="Proteomes" id="UP000776700"/>
    </source>
</evidence>
<name>A0A921SYL3_9FIRM</name>
<dbReference type="EMBL" id="DYUB01000043">
    <property type="protein sequence ID" value="HJG95696.1"/>
    <property type="molecule type" value="Genomic_DNA"/>
</dbReference>
<feature type="coiled-coil region" evidence="1">
    <location>
        <begin position="246"/>
        <end position="281"/>
    </location>
</feature>
<gene>
    <name evidence="2" type="ORF">K8V90_01175</name>
</gene>
<sequence length="414" mass="47294">MQFSNIKCKSMQFENIENTNLMKVTLSIVHPGLNDKGTFISENAIRNAEESIKNKPILAYILRDDEGNVEDFDTHNMDVKLVEVGNGYELKTHYVEVPIGVISESCNPRYVNIDGIEYFQCDGYVWRNYGNGAAELIEDNEFKSVSMEIQILDGEFDKHNDIYTINNYVYEGVTVLGDHVLPGIGGAKIQKYSVCTDYKDALADIYKEIYSLERKEASMETEIIKEEVQSEEVVEETTEIVEDNEQETVMETIEETEEQVVEVEENVIEETEEVVEEETESLDVFSNILEEVPSTLKEVANIIGEKFSAMNEELNELREFKSKIDLEELKGQVDEISNKYDLDVDTTELKEKAITKDITLEQFEKELKVLFAEKVLENGKFSKDVKEEPAKVTVTSHEEGKIIYGGLFEKHGLK</sequence>